<dbReference type="Gene3D" id="2.50.20.10">
    <property type="entry name" value="Lipoprotein localisation LolA/LolB/LppX"/>
    <property type="match status" value="1"/>
</dbReference>
<reference evidence="3 4" key="1">
    <citation type="journal article" date="2015" name="Genome Announc.">
        <title>Complete Genome Sequence of Bartonella ancashensis Strain 20.00, Isolated from the Blood of a Patient with Verruga Peruana.</title>
        <authorList>
            <person name="Hang J."/>
            <person name="Mullins K.E."/>
            <person name="Clifford R.J."/>
            <person name="Onmus-Leone F."/>
            <person name="Yang Y."/>
            <person name="Jiang J."/>
            <person name="Leguia M."/>
            <person name="Kasper M.R."/>
            <person name="Maguina C."/>
            <person name="Lesho E.P."/>
            <person name="Jarman R.G."/>
            <person name="Richards A.L."/>
            <person name="Blazes D."/>
        </authorList>
    </citation>
    <scope>NUCLEOTIDE SEQUENCE [LARGE SCALE GENOMIC DNA]</scope>
    <source>
        <strain evidence="3 4">20.00</strain>
    </source>
</reference>
<keyword evidence="4" id="KW-1185">Reference proteome</keyword>
<evidence type="ECO:0000256" key="2">
    <source>
        <dbReference type="SAM" id="SignalP"/>
    </source>
</evidence>
<evidence type="ECO:0000313" key="4">
    <source>
        <dbReference type="Proteomes" id="UP000057213"/>
    </source>
</evidence>
<feature type="chain" id="PRO_5005797664" evidence="2">
    <location>
        <begin position="30"/>
        <end position="210"/>
    </location>
</feature>
<dbReference type="CDD" id="cd16325">
    <property type="entry name" value="LolA"/>
    <property type="match status" value="1"/>
</dbReference>
<sequence>MKTPYILFNKAVFICSFLICATLSFSAFAQSSSQVVRAQDIANHFAAIKTMTGDFVQFGPKGEVTEGTFYLERPGKIRFSYKEGSLRIISDGRSIGINNRSLNNWDLYQLSQTPMKLLLGDSINLSSENLLAFSENLEAITVVLRDKTLGKGYIRMVFEPKTYALQRWTIVDQQNLETTVEIKNVRTGVRFAAGMFKIPYQDIAMQRRRD</sequence>
<name>A0A0M4LJ12_9HYPH</name>
<keyword evidence="1 2" id="KW-0732">Signal</keyword>
<dbReference type="RefSeq" id="WP_053943806.1">
    <property type="nucleotide sequence ID" value="NZ_CP010401.1"/>
</dbReference>
<dbReference type="InterPro" id="IPR004564">
    <property type="entry name" value="OM_lipoprot_carrier_LolA-like"/>
</dbReference>
<proteinExistence type="predicted"/>
<dbReference type="InterPro" id="IPR029046">
    <property type="entry name" value="LolA/LolB/LppX"/>
</dbReference>
<dbReference type="AlphaFoldDB" id="A0A0M4LJ12"/>
<dbReference type="EMBL" id="CP010401">
    <property type="protein sequence ID" value="ALE03177.1"/>
    <property type="molecule type" value="Genomic_DNA"/>
</dbReference>
<dbReference type="PANTHER" id="PTHR35869:SF1">
    <property type="entry name" value="OUTER-MEMBRANE LIPOPROTEIN CARRIER PROTEIN"/>
    <property type="match status" value="1"/>
</dbReference>
<dbReference type="STRING" id="1318743.PU02_0363"/>
<dbReference type="SUPFAM" id="SSF89392">
    <property type="entry name" value="Prokaryotic lipoproteins and lipoprotein localization factors"/>
    <property type="match status" value="1"/>
</dbReference>
<gene>
    <name evidence="3" type="ORF">PU02_0363</name>
</gene>
<accession>A0A0M4LJ12</accession>
<evidence type="ECO:0000313" key="3">
    <source>
        <dbReference type="EMBL" id="ALE03177.1"/>
    </source>
</evidence>
<organism evidence="3 4">
    <name type="scientific">Bartonella ancashensis</name>
    <dbReference type="NCBI Taxonomy" id="1318743"/>
    <lineage>
        <taxon>Bacteria</taxon>
        <taxon>Pseudomonadati</taxon>
        <taxon>Pseudomonadota</taxon>
        <taxon>Alphaproteobacteria</taxon>
        <taxon>Hyphomicrobiales</taxon>
        <taxon>Bartonellaceae</taxon>
        <taxon>Bartonella</taxon>
    </lineage>
</organism>
<dbReference type="Pfam" id="PF03548">
    <property type="entry name" value="LolA"/>
    <property type="match status" value="1"/>
</dbReference>
<dbReference type="Proteomes" id="UP000057213">
    <property type="component" value="Chromosome"/>
</dbReference>
<dbReference type="PANTHER" id="PTHR35869">
    <property type="entry name" value="OUTER-MEMBRANE LIPOPROTEIN CARRIER PROTEIN"/>
    <property type="match status" value="1"/>
</dbReference>
<keyword evidence="3" id="KW-0449">Lipoprotein</keyword>
<dbReference type="KEGG" id="banc:PU02_0363"/>
<feature type="signal peptide" evidence="2">
    <location>
        <begin position="1"/>
        <end position="29"/>
    </location>
</feature>
<dbReference type="PATRIC" id="fig|1318743.3.peg.374"/>
<evidence type="ECO:0000256" key="1">
    <source>
        <dbReference type="ARBA" id="ARBA00022729"/>
    </source>
</evidence>
<protein>
    <submittedName>
        <fullName evidence="3">Outer membrane lipoprotein carrier protein LolA</fullName>
    </submittedName>
</protein>